<dbReference type="Pfam" id="PF01979">
    <property type="entry name" value="Amidohydro_1"/>
    <property type="match status" value="1"/>
</dbReference>
<dbReference type="Gene3D" id="3.20.20.140">
    <property type="entry name" value="Metal-dependent hydrolases"/>
    <property type="match status" value="1"/>
</dbReference>
<dbReference type="EMBL" id="BAAAKK010000004">
    <property type="protein sequence ID" value="GAA1422907.1"/>
    <property type="molecule type" value="Genomic_DNA"/>
</dbReference>
<dbReference type="Proteomes" id="UP001501266">
    <property type="component" value="Unassembled WGS sequence"/>
</dbReference>
<dbReference type="InterPro" id="IPR006680">
    <property type="entry name" value="Amidohydro-rel"/>
</dbReference>
<dbReference type="PANTHER" id="PTHR43794">
    <property type="entry name" value="AMINOHYDROLASE SSNA-RELATED"/>
    <property type="match status" value="1"/>
</dbReference>
<feature type="domain" description="Amidohydrolase-related" evidence="3">
    <location>
        <begin position="72"/>
        <end position="423"/>
    </location>
</feature>
<dbReference type="InterPro" id="IPR032466">
    <property type="entry name" value="Metal_Hydrolase"/>
</dbReference>
<comment type="caution">
    <text evidence="4">The sequence shown here is derived from an EMBL/GenBank/DDBJ whole genome shotgun (WGS) entry which is preliminary data.</text>
</comment>
<organism evidence="4 5">
    <name type="scientific">Agrococcus citreus</name>
    <dbReference type="NCBI Taxonomy" id="84643"/>
    <lineage>
        <taxon>Bacteria</taxon>
        <taxon>Bacillati</taxon>
        <taxon>Actinomycetota</taxon>
        <taxon>Actinomycetes</taxon>
        <taxon>Micrococcales</taxon>
        <taxon>Microbacteriaceae</taxon>
        <taxon>Agrococcus</taxon>
    </lineage>
</organism>
<proteinExistence type="predicted"/>
<protein>
    <submittedName>
        <fullName evidence="4">Amidohydrolase family protein</fullName>
    </submittedName>
</protein>
<evidence type="ECO:0000256" key="1">
    <source>
        <dbReference type="ARBA" id="ARBA00022801"/>
    </source>
</evidence>
<gene>
    <name evidence="4" type="ORF">GCM10009640_16420</name>
</gene>
<dbReference type="PANTHER" id="PTHR43794:SF11">
    <property type="entry name" value="AMIDOHYDROLASE-RELATED DOMAIN-CONTAINING PROTEIN"/>
    <property type="match status" value="1"/>
</dbReference>
<keyword evidence="5" id="KW-1185">Reference proteome</keyword>
<dbReference type="SUPFAM" id="SSF51338">
    <property type="entry name" value="Composite domain of metallo-dependent hydrolases"/>
    <property type="match status" value="1"/>
</dbReference>
<evidence type="ECO:0000313" key="5">
    <source>
        <dbReference type="Proteomes" id="UP001501266"/>
    </source>
</evidence>
<dbReference type="RefSeq" id="WP_343919278.1">
    <property type="nucleotide sequence ID" value="NZ_BAAAKK010000004.1"/>
</dbReference>
<dbReference type="Gene3D" id="2.30.40.10">
    <property type="entry name" value="Urease, subunit C, domain 1"/>
    <property type="match status" value="1"/>
</dbReference>
<sequence length="504" mass="55087">MTDTTGAAPRPTEAPEPGRPIVFRNGTVVTMDDAHTVHDKADVLVVDGRIAEIGPSLTVPDGTFEIDAAGGIVMPGMIDSHRHMWQTAMRAYGSDWTLTQYFVWYYLEHGRAFRPQDYWAGNALSTLDAIESGITTTVDWSHGLQTIEHAEAAIDALVSSPGRYVMGFGNIFAGPWEWTADPAYRRTVEAAIRDPRLAGVQLAFDVTGDPAFPEKAAFEVARELDVRVTTHAGVWGATNDDGVRLMHEHGYMEPGTVYVHAATLSQDSYQRIAATGGIVSLSTESEQSCGQGYPPSHALREHDIPVSLSVDTSVWFSADLFSAMRTTLGADRSWEHLSAHELGETVTHSRLRSQHVVEWATRGGAKAIGRDSELGALEKGRLADVVLLKNDHSPTMFPLVNVYGHIAMQASRGDVHTVLVNGDAKKYDGKLVGVDLAPLRAKLEDTVEHLRSTLGEEQWAAGMNPEIPETKVLDNPYMYTDYRTHATHAAFETQAPTMGETARD</sequence>
<dbReference type="InterPro" id="IPR050287">
    <property type="entry name" value="MTA/SAH_deaminase"/>
</dbReference>
<keyword evidence="1" id="KW-0378">Hydrolase</keyword>
<evidence type="ECO:0000259" key="3">
    <source>
        <dbReference type="Pfam" id="PF01979"/>
    </source>
</evidence>
<evidence type="ECO:0000313" key="4">
    <source>
        <dbReference type="EMBL" id="GAA1422907.1"/>
    </source>
</evidence>
<reference evidence="4 5" key="1">
    <citation type="journal article" date="2019" name="Int. J. Syst. Evol. Microbiol.">
        <title>The Global Catalogue of Microorganisms (GCM) 10K type strain sequencing project: providing services to taxonomists for standard genome sequencing and annotation.</title>
        <authorList>
            <consortium name="The Broad Institute Genomics Platform"/>
            <consortium name="The Broad Institute Genome Sequencing Center for Infectious Disease"/>
            <person name="Wu L."/>
            <person name="Ma J."/>
        </authorList>
    </citation>
    <scope>NUCLEOTIDE SEQUENCE [LARGE SCALE GENOMIC DNA]</scope>
    <source>
        <strain evidence="4 5">JCM 12398</strain>
    </source>
</reference>
<accession>A0ABN1YUE8</accession>
<evidence type="ECO:0000256" key="2">
    <source>
        <dbReference type="SAM" id="MobiDB-lite"/>
    </source>
</evidence>
<dbReference type="InterPro" id="IPR011059">
    <property type="entry name" value="Metal-dep_hydrolase_composite"/>
</dbReference>
<name>A0ABN1YUE8_9MICO</name>
<feature type="region of interest" description="Disordered" evidence="2">
    <location>
        <begin position="1"/>
        <end position="20"/>
    </location>
</feature>
<dbReference type="SUPFAM" id="SSF51556">
    <property type="entry name" value="Metallo-dependent hydrolases"/>
    <property type="match status" value="1"/>
</dbReference>